<dbReference type="PROSITE" id="PS50109">
    <property type="entry name" value="HIS_KIN"/>
    <property type="match status" value="1"/>
</dbReference>
<evidence type="ECO:0000313" key="6">
    <source>
        <dbReference type="EMBL" id="CAD9950527.1"/>
    </source>
</evidence>
<dbReference type="SMART" id="SM00448">
    <property type="entry name" value="REC"/>
    <property type="match status" value="1"/>
</dbReference>
<dbReference type="InterPro" id="IPR003661">
    <property type="entry name" value="HisK_dim/P_dom"/>
</dbReference>
<dbReference type="InterPro" id="IPR003594">
    <property type="entry name" value="HATPase_dom"/>
</dbReference>
<dbReference type="Pfam" id="PF00512">
    <property type="entry name" value="HisKA"/>
    <property type="match status" value="1"/>
</dbReference>
<dbReference type="InterPro" id="IPR001789">
    <property type="entry name" value="Sig_transdc_resp-reg_receiver"/>
</dbReference>
<evidence type="ECO:0000256" key="2">
    <source>
        <dbReference type="PROSITE-ProRule" id="PRU00169"/>
    </source>
</evidence>
<evidence type="ECO:0000259" key="5">
    <source>
        <dbReference type="PROSITE" id="PS50110"/>
    </source>
</evidence>
<sequence length="774" mass="87689">MRIDSDLHSLQEVFWKTCQENNALSRELAQAQYLIQTKNALIETLQAQLSHYTTEKLEESSWKLVSHEQKENDLSSTPMEGSEGMEVPAMIQIDPSENVDHHDSFNLTKAVDQMHDWFFPEEGRNDSSSVKDMIQHYSTRTREELQIPLDRYFTAGLLLHPRLSAHIWKWEPETEVEELSFPRHIFDKSKRVLKEATFRRFYEGEVDQIRIRASETDAAPLDCLWFKDENYTDYFALPFRHNGEFMGGMAWATKEKGGFSEDHIQFFEESIKCFSMFLRLHKHDMLLNNLHSRLEDEVTVRTRDLSDANEKIMQQSAAQLKNFACMSHEIRTPLNCIIGLSSLLIDTDLDENQEDSLRMIVRSGDLLLSVVNDVLDYSRLESGNIDINEEPTDIKSVFHLVHRTMATKASARGVRINKSFDRLPSLIKTDGSRIQQILYNLLGNAVKFSRESGSVEFDVKLLDNTQANKDHFTAADQVIRISVKDYGKGIAASDLANIFEPFNQGSNGTARAYGGTGLGLAICANLVKGLNGTISVDSVEGEWSEFVVCLPCIIVQPDPPESNVIIDTTKLFRKTRPSGSVMDRRIMFSRTESLISIQSIQSECSMQSECSVQSSCSSGPQQERSRRNTPKMKRSLSNQVIADELRILVVDDNMINRKVLVRMLHRIGAKKVDTAENGLEACNKEAEIPYDLILMDMEMPVMDGLEATRKILSRHEDSKTPPKIVFVTAHALDTFHAKAVDAGGCGFLTKPFNLKKLTSVFNSVDMHLGCRQVP</sequence>
<accession>A0A7S2VD45</accession>
<keyword evidence="1 2" id="KW-0597">Phosphoprotein</keyword>
<dbReference type="InterPro" id="IPR050956">
    <property type="entry name" value="2C_system_His_kinase"/>
</dbReference>
<organism evidence="6">
    <name type="scientific">Entomoneis paludosa</name>
    <dbReference type="NCBI Taxonomy" id="265537"/>
    <lineage>
        <taxon>Eukaryota</taxon>
        <taxon>Sar</taxon>
        <taxon>Stramenopiles</taxon>
        <taxon>Ochrophyta</taxon>
        <taxon>Bacillariophyta</taxon>
        <taxon>Bacillariophyceae</taxon>
        <taxon>Bacillariophycidae</taxon>
        <taxon>Entomoneidaceae</taxon>
        <taxon>Entomoneis</taxon>
    </lineage>
</organism>
<dbReference type="PRINTS" id="PR00344">
    <property type="entry name" value="BCTRLSENSOR"/>
</dbReference>
<dbReference type="PANTHER" id="PTHR43719">
    <property type="entry name" value="TWO-COMPONENT HISTIDINE KINASE"/>
    <property type="match status" value="1"/>
</dbReference>
<evidence type="ECO:0000256" key="3">
    <source>
        <dbReference type="SAM" id="MobiDB-lite"/>
    </source>
</evidence>
<dbReference type="CDD" id="cd17546">
    <property type="entry name" value="REC_hyHK_CKI1_RcsC-like"/>
    <property type="match status" value="1"/>
</dbReference>
<dbReference type="SMART" id="SM00388">
    <property type="entry name" value="HisKA"/>
    <property type="match status" value="1"/>
</dbReference>
<dbReference type="Pfam" id="PF00072">
    <property type="entry name" value="Response_reg"/>
    <property type="match status" value="1"/>
</dbReference>
<dbReference type="Gene3D" id="3.30.565.10">
    <property type="entry name" value="Histidine kinase-like ATPase, C-terminal domain"/>
    <property type="match status" value="1"/>
</dbReference>
<feature type="modified residue" description="4-aspartylphosphate" evidence="2">
    <location>
        <position position="696"/>
    </location>
</feature>
<evidence type="ECO:0000256" key="1">
    <source>
        <dbReference type="ARBA" id="ARBA00022553"/>
    </source>
</evidence>
<proteinExistence type="predicted"/>
<dbReference type="InterPro" id="IPR011006">
    <property type="entry name" value="CheY-like_superfamily"/>
</dbReference>
<reference evidence="6" key="1">
    <citation type="submission" date="2021-01" db="EMBL/GenBank/DDBJ databases">
        <authorList>
            <person name="Corre E."/>
            <person name="Pelletier E."/>
            <person name="Niang G."/>
            <person name="Scheremetjew M."/>
            <person name="Finn R."/>
            <person name="Kale V."/>
            <person name="Holt S."/>
            <person name="Cochrane G."/>
            <person name="Meng A."/>
            <person name="Brown T."/>
            <person name="Cohen L."/>
        </authorList>
    </citation>
    <scope>NUCLEOTIDE SEQUENCE</scope>
    <source>
        <strain evidence="6">CCMP125</strain>
    </source>
</reference>
<dbReference type="Pfam" id="PF02518">
    <property type="entry name" value="HATPase_c"/>
    <property type="match status" value="1"/>
</dbReference>
<dbReference type="SUPFAM" id="SSF55874">
    <property type="entry name" value="ATPase domain of HSP90 chaperone/DNA topoisomerase II/histidine kinase"/>
    <property type="match status" value="1"/>
</dbReference>
<name>A0A7S2VD45_9STRA</name>
<dbReference type="CDD" id="cd00082">
    <property type="entry name" value="HisKA"/>
    <property type="match status" value="1"/>
</dbReference>
<evidence type="ECO:0000259" key="4">
    <source>
        <dbReference type="PROSITE" id="PS50109"/>
    </source>
</evidence>
<protein>
    <recommendedName>
        <fullName evidence="7">Histidine kinase</fullName>
    </recommendedName>
</protein>
<feature type="region of interest" description="Disordered" evidence="3">
    <location>
        <begin position="612"/>
        <end position="635"/>
    </location>
</feature>
<dbReference type="AlphaFoldDB" id="A0A7S2VD45"/>
<dbReference type="InterPro" id="IPR036097">
    <property type="entry name" value="HisK_dim/P_sf"/>
</dbReference>
<evidence type="ECO:0008006" key="7">
    <source>
        <dbReference type="Google" id="ProtNLM"/>
    </source>
</evidence>
<dbReference type="SMART" id="SM00387">
    <property type="entry name" value="HATPase_c"/>
    <property type="match status" value="1"/>
</dbReference>
<dbReference type="CDD" id="cd16922">
    <property type="entry name" value="HATPase_EvgS-ArcB-TorS-like"/>
    <property type="match status" value="1"/>
</dbReference>
<dbReference type="Gene3D" id="1.10.287.130">
    <property type="match status" value="1"/>
</dbReference>
<feature type="domain" description="Histidine kinase" evidence="4">
    <location>
        <begin position="325"/>
        <end position="554"/>
    </location>
</feature>
<gene>
    <name evidence="6" type="ORF">APAL1065_LOCUS5094</name>
</gene>
<dbReference type="InterPro" id="IPR036890">
    <property type="entry name" value="HATPase_C_sf"/>
</dbReference>
<dbReference type="InterPro" id="IPR005467">
    <property type="entry name" value="His_kinase_dom"/>
</dbReference>
<feature type="domain" description="Response regulatory" evidence="5">
    <location>
        <begin position="646"/>
        <end position="765"/>
    </location>
</feature>
<dbReference type="SUPFAM" id="SSF47384">
    <property type="entry name" value="Homodimeric domain of signal transducing histidine kinase"/>
    <property type="match status" value="1"/>
</dbReference>
<dbReference type="InterPro" id="IPR004358">
    <property type="entry name" value="Sig_transdc_His_kin-like_C"/>
</dbReference>
<dbReference type="PANTHER" id="PTHR43719:SF28">
    <property type="entry name" value="PEROXIDE STRESS-ACTIVATED HISTIDINE KINASE MAK1-RELATED"/>
    <property type="match status" value="1"/>
</dbReference>
<dbReference type="SUPFAM" id="SSF52172">
    <property type="entry name" value="CheY-like"/>
    <property type="match status" value="1"/>
</dbReference>
<dbReference type="PROSITE" id="PS50110">
    <property type="entry name" value="RESPONSE_REGULATORY"/>
    <property type="match status" value="1"/>
</dbReference>
<dbReference type="EMBL" id="HBHT01007639">
    <property type="protein sequence ID" value="CAD9950527.1"/>
    <property type="molecule type" value="Transcribed_RNA"/>
</dbReference>
<dbReference type="Gene3D" id="3.40.50.2300">
    <property type="match status" value="1"/>
</dbReference>
<dbReference type="GO" id="GO:0000155">
    <property type="term" value="F:phosphorelay sensor kinase activity"/>
    <property type="evidence" value="ECO:0007669"/>
    <property type="project" value="InterPro"/>
</dbReference>